<organism evidence="2 3">
    <name type="scientific">Archangium lansingense</name>
    <dbReference type="NCBI Taxonomy" id="2995310"/>
    <lineage>
        <taxon>Bacteria</taxon>
        <taxon>Pseudomonadati</taxon>
        <taxon>Myxococcota</taxon>
        <taxon>Myxococcia</taxon>
        <taxon>Myxococcales</taxon>
        <taxon>Cystobacterineae</taxon>
        <taxon>Archangiaceae</taxon>
        <taxon>Archangium</taxon>
    </lineage>
</organism>
<evidence type="ECO:0008006" key="4">
    <source>
        <dbReference type="Google" id="ProtNLM"/>
    </source>
</evidence>
<feature type="compositionally biased region" description="Basic residues" evidence="1">
    <location>
        <begin position="1"/>
        <end position="47"/>
    </location>
</feature>
<keyword evidence="3" id="KW-1185">Reference proteome</keyword>
<feature type="region of interest" description="Disordered" evidence="1">
    <location>
        <begin position="1"/>
        <end position="55"/>
    </location>
</feature>
<dbReference type="SUPFAM" id="SSF48452">
    <property type="entry name" value="TPR-like"/>
    <property type="match status" value="1"/>
</dbReference>
<evidence type="ECO:0000313" key="3">
    <source>
        <dbReference type="Proteomes" id="UP001207654"/>
    </source>
</evidence>
<dbReference type="InterPro" id="IPR011990">
    <property type="entry name" value="TPR-like_helical_dom_sf"/>
</dbReference>
<evidence type="ECO:0000256" key="1">
    <source>
        <dbReference type="SAM" id="MobiDB-lite"/>
    </source>
</evidence>
<comment type="caution">
    <text evidence="2">The sequence shown here is derived from an EMBL/GenBank/DDBJ whole genome shotgun (WGS) entry which is preliminary data.</text>
</comment>
<evidence type="ECO:0000313" key="2">
    <source>
        <dbReference type="EMBL" id="MCY1079100.1"/>
    </source>
</evidence>
<sequence>MATKKSRTAKKSATAKKKPAAAKKSATAKKKPAAAKKSATAKKKPAAAKKPVAQTEMERLLKAADRLEETLLDMDPDDPDLDLTLEDLEQVFREIIRIDPGNVATMIRLGEFFLDRDGAEDVALESFEQAFKLQPGNKKLAKLIEKAKAQLEENKDS</sequence>
<dbReference type="EMBL" id="JAPNKA010000001">
    <property type="protein sequence ID" value="MCY1079100.1"/>
    <property type="molecule type" value="Genomic_DNA"/>
</dbReference>
<proteinExistence type="predicted"/>
<dbReference type="Gene3D" id="1.25.40.10">
    <property type="entry name" value="Tetratricopeptide repeat domain"/>
    <property type="match status" value="1"/>
</dbReference>
<accession>A0ABT4ABS8</accession>
<protein>
    <recommendedName>
        <fullName evidence="4">Tetratricopeptide repeat protein</fullName>
    </recommendedName>
</protein>
<dbReference type="RefSeq" id="WP_267537837.1">
    <property type="nucleotide sequence ID" value="NZ_JAPNKA010000001.1"/>
</dbReference>
<reference evidence="2 3" key="1">
    <citation type="submission" date="2022-11" db="EMBL/GenBank/DDBJ databases">
        <title>Minimal conservation of predation-associated metabolite biosynthetic gene clusters underscores biosynthetic potential of Myxococcota including descriptions for ten novel species: Archangium lansinium sp. nov., Myxococcus landrumus sp. nov., Nannocystis bai.</title>
        <authorList>
            <person name="Ahearne A."/>
            <person name="Stevens C."/>
            <person name="Phillips K."/>
        </authorList>
    </citation>
    <scope>NUCLEOTIDE SEQUENCE [LARGE SCALE GENOMIC DNA]</scope>
    <source>
        <strain evidence="2 3">MIWBW</strain>
    </source>
</reference>
<name>A0ABT4ABS8_9BACT</name>
<dbReference type="Proteomes" id="UP001207654">
    <property type="component" value="Unassembled WGS sequence"/>
</dbReference>
<gene>
    <name evidence="2" type="ORF">OV287_32025</name>
</gene>